<feature type="compositionally biased region" description="Low complexity" evidence="6">
    <location>
        <begin position="1"/>
        <end position="12"/>
    </location>
</feature>
<organism evidence="8 9">
    <name type="scientific">Brassica napus</name>
    <name type="common">Rape</name>
    <dbReference type="NCBI Taxonomy" id="3708"/>
    <lineage>
        <taxon>Eukaryota</taxon>
        <taxon>Viridiplantae</taxon>
        <taxon>Streptophyta</taxon>
        <taxon>Embryophyta</taxon>
        <taxon>Tracheophyta</taxon>
        <taxon>Spermatophyta</taxon>
        <taxon>Magnoliopsida</taxon>
        <taxon>eudicotyledons</taxon>
        <taxon>Gunneridae</taxon>
        <taxon>Pentapetalae</taxon>
        <taxon>rosids</taxon>
        <taxon>malvids</taxon>
        <taxon>Brassicales</taxon>
        <taxon>Brassicaceae</taxon>
        <taxon>Brassiceae</taxon>
        <taxon>Brassica</taxon>
    </lineage>
</organism>
<comment type="caution">
    <text evidence="8">The sequence shown here is derived from an EMBL/GenBank/DDBJ whole genome shotgun (WGS) entry which is preliminary data.</text>
</comment>
<keyword evidence="9" id="KW-1185">Reference proteome</keyword>
<feature type="region of interest" description="Disordered" evidence="6">
    <location>
        <begin position="1"/>
        <end position="27"/>
    </location>
</feature>
<dbReference type="InterPro" id="IPR036291">
    <property type="entry name" value="NAD(P)-bd_dom_sf"/>
</dbReference>
<sequence length="367" mass="40266">MAASSTFSSSDSEAIHGTTDSSESQSAAAGERNKVFISWSLLQFSAMPPLLRTSFHYRDSPLALLPPLSSTPSLIHRWVSRELRRIHARSCVSRAKAASNNRRISHSPTKTCGVCHSDLHVMKGEIPFSSPCVNGHEITGEVVEHGPLTDDKIIQRFPIGSRVVGAFIMPCGTCSYCAKGHDDLCEDFFAYNRAKGTLYDGETRLFLRHDDSPVYMYSMGGMAEYCVTPAHGLAPLPESLPYTYGAMAHAAEIRPGDSIAVIGIGGVGSRCLQIARTFGASDLIAVDVQDDKLEKAKTLGATSWLEPRLSLKEPIAIKKFNCLSSPKTEMVFPQLPSRDQETASLVIMLQQLQRRRHKEISSLLIIW</sequence>
<dbReference type="SUPFAM" id="SSF51735">
    <property type="entry name" value="NAD(P)-binding Rossmann-fold domains"/>
    <property type="match status" value="1"/>
</dbReference>
<evidence type="ECO:0000256" key="1">
    <source>
        <dbReference type="ARBA" id="ARBA00001947"/>
    </source>
</evidence>
<feature type="domain" description="Alcohol dehydrogenase-like N-terminal" evidence="7">
    <location>
        <begin position="110"/>
        <end position="238"/>
    </location>
</feature>
<evidence type="ECO:0000256" key="2">
    <source>
        <dbReference type="ARBA" id="ARBA00008072"/>
    </source>
</evidence>
<dbReference type="InterPro" id="IPR011032">
    <property type="entry name" value="GroES-like_sf"/>
</dbReference>
<comment type="cofactor">
    <cofactor evidence="1">
        <name>Zn(2+)</name>
        <dbReference type="ChEBI" id="CHEBI:29105"/>
    </cofactor>
</comment>
<dbReference type="EMBL" id="JAGKQM010000014">
    <property type="protein sequence ID" value="KAH0884711.1"/>
    <property type="molecule type" value="Genomic_DNA"/>
</dbReference>
<protein>
    <recommendedName>
        <fullName evidence="7">Alcohol dehydrogenase-like N-terminal domain-containing protein</fullName>
    </recommendedName>
</protein>
<gene>
    <name evidence="8" type="ORF">HID58_060807</name>
</gene>
<keyword evidence="3" id="KW-0479">Metal-binding</keyword>
<evidence type="ECO:0000313" key="9">
    <source>
        <dbReference type="Proteomes" id="UP000824890"/>
    </source>
</evidence>
<dbReference type="Gene3D" id="3.90.180.10">
    <property type="entry name" value="Medium-chain alcohol dehydrogenases, catalytic domain"/>
    <property type="match status" value="1"/>
</dbReference>
<dbReference type="PANTHER" id="PTHR43350:SF2">
    <property type="entry name" value="GROES-LIKE ZINC-BINDING ALCOHOL DEHYDROGENASE FAMILY PROTEIN"/>
    <property type="match status" value="1"/>
</dbReference>
<evidence type="ECO:0000256" key="3">
    <source>
        <dbReference type="ARBA" id="ARBA00022723"/>
    </source>
</evidence>
<dbReference type="InterPro" id="IPR013154">
    <property type="entry name" value="ADH-like_N"/>
</dbReference>
<keyword evidence="4" id="KW-0862">Zinc</keyword>
<name>A0ABQ7ZWS3_BRANA</name>
<evidence type="ECO:0000256" key="5">
    <source>
        <dbReference type="ARBA" id="ARBA00023002"/>
    </source>
</evidence>
<dbReference type="PANTHER" id="PTHR43350">
    <property type="entry name" value="NAD-DEPENDENT ALCOHOL DEHYDROGENASE"/>
    <property type="match status" value="1"/>
</dbReference>
<dbReference type="Proteomes" id="UP000824890">
    <property type="component" value="Unassembled WGS sequence"/>
</dbReference>
<dbReference type="SUPFAM" id="SSF50129">
    <property type="entry name" value="GroES-like"/>
    <property type="match status" value="1"/>
</dbReference>
<dbReference type="Gene3D" id="3.40.50.720">
    <property type="entry name" value="NAD(P)-binding Rossmann-like Domain"/>
    <property type="match status" value="1"/>
</dbReference>
<proteinExistence type="inferred from homology"/>
<dbReference type="Pfam" id="PF08240">
    <property type="entry name" value="ADH_N"/>
    <property type="match status" value="1"/>
</dbReference>
<reference evidence="8 9" key="1">
    <citation type="submission" date="2021-05" db="EMBL/GenBank/DDBJ databases">
        <title>Genome Assembly of Synthetic Allotetraploid Brassica napus Reveals Homoeologous Exchanges between Subgenomes.</title>
        <authorList>
            <person name="Davis J.T."/>
        </authorList>
    </citation>
    <scope>NUCLEOTIDE SEQUENCE [LARGE SCALE GENOMIC DNA]</scope>
    <source>
        <strain evidence="9">cv. Da-Ae</strain>
        <tissue evidence="8">Seedling</tissue>
    </source>
</reference>
<evidence type="ECO:0000256" key="4">
    <source>
        <dbReference type="ARBA" id="ARBA00022833"/>
    </source>
</evidence>
<comment type="similarity">
    <text evidence="2">Belongs to the zinc-containing alcohol dehydrogenase family.</text>
</comment>
<evidence type="ECO:0000256" key="6">
    <source>
        <dbReference type="SAM" id="MobiDB-lite"/>
    </source>
</evidence>
<feature type="compositionally biased region" description="Polar residues" evidence="6">
    <location>
        <begin position="18"/>
        <end position="27"/>
    </location>
</feature>
<evidence type="ECO:0000313" key="8">
    <source>
        <dbReference type="EMBL" id="KAH0884711.1"/>
    </source>
</evidence>
<accession>A0ABQ7ZWS3</accession>
<keyword evidence="5" id="KW-0560">Oxidoreductase</keyword>
<evidence type="ECO:0000259" key="7">
    <source>
        <dbReference type="Pfam" id="PF08240"/>
    </source>
</evidence>